<protein>
    <submittedName>
        <fullName evidence="1">Uncharacterized protein</fullName>
    </submittedName>
</protein>
<dbReference type="EMBL" id="RXLZ01000002">
    <property type="protein sequence ID" value="RTQ92140.1"/>
    <property type="molecule type" value="Genomic_DNA"/>
</dbReference>
<name>A0A3S0HHW9_STEMA</name>
<dbReference type="Proteomes" id="UP000271705">
    <property type="component" value="Unassembled WGS sequence"/>
</dbReference>
<comment type="caution">
    <text evidence="1">The sequence shown here is derived from an EMBL/GenBank/DDBJ whole genome shotgun (WGS) entry which is preliminary data.</text>
</comment>
<reference evidence="1 2" key="1">
    <citation type="submission" date="2018-12" db="EMBL/GenBank/DDBJ databases">
        <authorList>
            <person name="Kartti S."/>
            <person name="Manni A."/>
            <person name="Chemao El Fihri M.W."/>
            <person name="Laamarti M."/>
            <person name="Temsamani L."/>
            <person name="El Jamali J.E."/>
            <person name="Ouadghiri M."/>
            <person name="Ibrahimi A."/>
            <person name="Filati-Maltouf A."/>
        </authorList>
    </citation>
    <scope>NUCLEOTIDE SEQUENCE [LARGE SCALE GENOMIC DNA]</scope>
    <source>
        <strain evidence="1 2">MDMC339</strain>
    </source>
</reference>
<proteinExistence type="predicted"/>
<organism evidence="1 2">
    <name type="scientific">Stenotrophomonas maltophilia</name>
    <name type="common">Pseudomonas maltophilia</name>
    <name type="synonym">Xanthomonas maltophilia</name>
    <dbReference type="NCBI Taxonomy" id="40324"/>
    <lineage>
        <taxon>Bacteria</taxon>
        <taxon>Pseudomonadati</taxon>
        <taxon>Pseudomonadota</taxon>
        <taxon>Gammaproteobacteria</taxon>
        <taxon>Lysobacterales</taxon>
        <taxon>Lysobacteraceae</taxon>
        <taxon>Stenotrophomonas</taxon>
        <taxon>Stenotrophomonas maltophilia group</taxon>
    </lineage>
</organism>
<accession>A0A3S0HHW9</accession>
<evidence type="ECO:0000313" key="1">
    <source>
        <dbReference type="EMBL" id="RTQ92140.1"/>
    </source>
</evidence>
<sequence>MSGRDWSAYQLVDSERELRVSEHRFYVEQAKTRLLSQFANIEAEADQAESEHWERSGQSFDPDWHDPGDLADAARDHGVEFYQLLSEMHDRTRLSVVAGMYHHWDKTFRRFLVREFRWPKLVIGDNTRRALWKLDSAKLERLLEAIGLDLSALACYPRIDAMRLVVNVFKHGEGKSLDDLQLRYPEFLRTSSHGWNLFDDTDMEVSDVHVDDFAASIELFWRELPATVKFDEANLDVPDDFAKAWNKDLEAQKVSRFVKQHDI</sequence>
<gene>
    <name evidence="1" type="ORF">EKL94_00820</name>
</gene>
<dbReference type="AlphaFoldDB" id="A0A3S0HHW9"/>
<evidence type="ECO:0000313" key="2">
    <source>
        <dbReference type="Proteomes" id="UP000271705"/>
    </source>
</evidence>
<dbReference type="RefSeq" id="WP_126927598.1">
    <property type="nucleotide sequence ID" value="NZ_RXLZ01000002.1"/>
</dbReference>